<accession>A0A917JH00</accession>
<evidence type="ECO:0000256" key="1">
    <source>
        <dbReference type="SAM" id="Phobius"/>
    </source>
</evidence>
<proteinExistence type="predicted"/>
<sequence>MDFIFLLLILLIVLSLFTRFYKRITLAHYSSKWEYFIKAFLYGVILVFTLWYDKDSLNEVSPFEWTLAAVAGIEGLGNYVQYLKEKNKTA</sequence>
<protein>
    <submittedName>
        <fullName evidence="2">Uncharacterized protein</fullName>
    </submittedName>
</protein>
<dbReference type="AlphaFoldDB" id="A0A917JH00"/>
<keyword evidence="1" id="KW-0812">Transmembrane</keyword>
<gene>
    <name evidence="2" type="ORF">GCM10011482_22780</name>
</gene>
<dbReference type="Proteomes" id="UP000622610">
    <property type="component" value="Unassembled WGS sequence"/>
</dbReference>
<evidence type="ECO:0000313" key="3">
    <source>
        <dbReference type="Proteomes" id="UP000622610"/>
    </source>
</evidence>
<name>A0A917JH00_9ENTE</name>
<feature type="transmembrane region" description="Helical" evidence="1">
    <location>
        <begin position="35"/>
        <end position="52"/>
    </location>
</feature>
<dbReference type="RefSeq" id="WP_188368450.1">
    <property type="nucleotide sequence ID" value="NZ_BMDT01000013.1"/>
</dbReference>
<comment type="caution">
    <text evidence="2">The sequence shown here is derived from an EMBL/GenBank/DDBJ whole genome shotgun (WGS) entry which is preliminary data.</text>
</comment>
<organism evidence="2 3">
    <name type="scientific">Enterococcus alcedinis</name>
    <dbReference type="NCBI Taxonomy" id="1274384"/>
    <lineage>
        <taxon>Bacteria</taxon>
        <taxon>Bacillati</taxon>
        <taxon>Bacillota</taxon>
        <taxon>Bacilli</taxon>
        <taxon>Lactobacillales</taxon>
        <taxon>Enterococcaceae</taxon>
        <taxon>Enterococcus</taxon>
    </lineage>
</organism>
<dbReference type="EMBL" id="BMDT01000013">
    <property type="protein sequence ID" value="GGI66624.1"/>
    <property type="molecule type" value="Genomic_DNA"/>
</dbReference>
<reference evidence="2" key="1">
    <citation type="journal article" date="2014" name="Int. J. Syst. Evol. Microbiol.">
        <title>Complete genome sequence of Corynebacterium casei LMG S-19264T (=DSM 44701T), isolated from a smear-ripened cheese.</title>
        <authorList>
            <consortium name="US DOE Joint Genome Institute (JGI-PGF)"/>
            <person name="Walter F."/>
            <person name="Albersmeier A."/>
            <person name="Kalinowski J."/>
            <person name="Ruckert C."/>
        </authorList>
    </citation>
    <scope>NUCLEOTIDE SEQUENCE</scope>
    <source>
        <strain evidence="2">CCM 8433</strain>
    </source>
</reference>
<keyword evidence="1" id="KW-1133">Transmembrane helix</keyword>
<keyword evidence="1" id="KW-0472">Membrane</keyword>
<evidence type="ECO:0000313" key="2">
    <source>
        <dbReference type="EMBL" id="GGI66624.1"/>
    </source>
</evidence>
<keyword evidence="3" id="KW-1185">Reference proteome</keyword>
<reference evidence="2" key="2">
    <citation type="submission" date="2020-09" db="EMBL/GenBank/DDBJ databases">
        <authorList>
            <person name="Sun Q."/>
            <person name="Sedlacek I."/>
        </authorList>
    </citation>
    <scope>NUCLEOTIDE SEQUENCE</scope>
    <source>
        <strain evidence="2">CCM 8433</strain>
    </source>
</reference>